<dbReference type="EMBL" id="JAHXZJ010000001">
    <property type="protein sequence ID" value="KAH0567710.1"/>
    <property type="molecule type" value="Genomic_DNA"/>
</dbReference>
<proteinExistence type="predicted"/>
<feature type="region of interest" description="Disordered" evidence="1">
    <location>
        <begin position="1"/>
        <end position="47"/>
    </location>
</feature>
<evidence type="ECO:0000256" key="1">
    <source>
        <dbReference type="SAM" id="MobiDB-lite"/>
    </source>
</evidence>
<gene>
    <name evidence="2" type="ORF">KQX54_012054</name>
</gene>
<dbReference type="AlphaFoldDB" id="A0AAV7J452"/>
<reference evidence="2 3" key="1">
    <citation type="journal article" date="2021" name="J. Hered.">
        <title>A chromosome-level genome assembly of the parasitoid wasp, Cotesia glomerata (Hymenoptera: Braconidae).</title>
        <authorList>
            <person name="Pinto B.J."/>
            <person name="Weis J.J."/>
            <person name="Gamble T."/>
            <person name="Ode P.J."/>
            <person name="Paul R."/>
            <person name="Zaspel J.M."/>
        </authorList>
    </citation>
    <scope>NUCLEOTIDE SEQUENCE [LARGE SCALE GENOMIC DNA]</scope>
    <source>
        <strain evidence="2">CgM1</strain>
    </source>
</reference>
<keyword evidence="3" id="KW-1185">Reference proteome</keyword>
<dbReference type="Proteomes" id="UP000826195">
    <property type="component" value="Unassembled WGS sequence"/>
</dbReference>
<evidence type="ECO:0000313" key="2">
    <source>
        <dbReference type="EMBL" id="KAH0567710.1"/>
    </source>
</evidence>
<accession>A0AAV7J452</accession>
<sequence>MGEDSVFPSPSGATPQTTTSATIGVDSTMSTSSSSSTSKTVNKPDWSNFNMDEKMNLLLDMSYRNILSIQQETTKVVFLFKKIMNQNNYEVCSFGLPMIQFSTGYDVVHETEMEKRES</sequence>
<evidence type="ECO:0000313" key="3">
    <source>
        <dbReference type="Proteomes" id="UP000826195"/>
    </source>
</evidence>
<comment type="caution">
    <text evidence="2">The sequence shown here is derived from an EMBL/GenBank/DDBJ whole genome shotgun (WGS) entry which is preliminary data.</text>
</comment>
<feature type="compositionally biased region" description="Polar residues" evidence="1">
    <location>
        <begin position="11"/>
        <end position="22"/>
    </location>
</feature>
<feature type="compositionally biased region" description="Low complexity" evidence="1">
    <location>
        <begin position="27"/>
        <end position="40"/>
    </location>
</feature>
<name>A0AAV7J452_COTGL</name>
<organism evidence="2 3">
    <name type="scientific">Cotesia glomerata</name>
    <name type="common">Lepidopteran parasitic wasp</name>
    <name type="synonym">Apanteles glomeratus</name>
    <dbReference type="NCBI Taxonomy" id="32391"/>
    <lineage>
        <taxon>Eukaryota</taxon>
        <taxon>Metazoa</taxon>
        <taxon>Ecdysozoa</taxon>
        <taxon>Arthropoda</taxon>
        <taxon>Hexapoda</taxon>
        <taxon>Insecta</taxon>
        <taxon>Pterygota</taxon>
        <taxon>Neoptera</taxon>
        <taxon>Endopterygota</taxon>
        <taxon>Hymenoptera</taxon>
        <taxon>Apocrita</taxon>
        <taxon>Ichneumonoidea</taxon>
        <taxon>Braconidae</taxon>
        <taxon>Microgastrinae</taxon>
        <taxon>Cotesia</taxon>
    </lineage>
</organism>
<protein>
    <submittedName>
        <fullName evidence="2">Uncharacterized protein</fullName>
    </submittedName>
</protein>